<proteinExistence type="predicted"/>
<name>A0A0D7BP28_9AGAR</name>
<gene>
    <name evidence="1" type="ORF">CYLTODRAFT_78655</name>
</gene>
<protein>
    <submittedName>
        <fullName evidence="1">Uncharacterized protein</fullName>
    </submittedName>
</protein>
<reference evidence="1 2" key="1">
    <citation type="journal article" date="2015" name="Fungal Genet. Biol.">
        <title>Evolution of novel wood decay mechanisms in Agaricales revealed by the genome sequences of Fistulina hepatica and Cylindrobasidium torrendii.</title>
        <authorList>
            <person name="Floudas D."/>
            <person name="Held B.W."/>
            <person name="Riley R."/>
            <person name="Nagy L.G."/>
            <person name="Koehler G."/>
            <person name="Ransdell A.S."/>
            <person name="Younus H."/>
            <person name="Chow J."/>
            <person name="Chiniquy J."/>
            <person name="Lipzen A."/>
            <person name="Tritt A."/>
            <person name="Sun H."/>
            <person name="Haridas S."/>
            <person name="LaButti K."/>
            <person name="Ohm R.A."/>
            <person name="Kues U."/>
            <person name="Blanchette R.A."/>
            <person name="Grigoriev I.V."/>
            <person name="Minto R.E."/>
            <person name="Hibbett D.S."/>
        </authorList>
    </citation>
    <scope>NUCLEOTIDE SEQUENCE [LARGE SCALE GENOMIC DNA]</scope>
    <source>
        <strain evidence="1 2">FP15055 ss-10</strain>
    </source>
</reference>
<evidence type="ECO:0000313" key="1">
    <source>
        <dbReference type="EMBL" id="KIY71959.1"/>
    </source>
</evidence>
<evidence type="ECO:0000313" key="2">
    <source>
        <dbReference type="Proteomes" id="UP000054007"/>
    </source>
</evidence>
<keyword evidence="2" id="KW-1185">Reference proteome</keyword>
<dbReference type="AlphaFoldDB" id="A0A0D7BP28"/>
<dbReference type="EMBL" id="KN880448">
    <property type="protein sequence ID" value="KIY71959.1"/>
    <property type="molecule type" value="Genomic_DNA"/>
</dbReference>
<sequence length="115" mass="13460">MHTRRDTRRLSWTTRWSVMALTPATATRSALLFPLSPVVLWDINLRRRLRHSNRYWTGAHWQHSMDGQRQAGTIHLGAHIRSSQCTKRTYSSYPYFRLGLLLVNTRTGYVCNCTL</sequence>
<dbReference type="Proteomes" id="UP000054007">
    <property type="component" value="Unassembled WGS sequence"/>
</dbReference>
<organism evidence="1 2">
    <name type="scientific">Cylindrobasidium torrendii FP15055 ss-10</name>
    <dbReference type="NCBI Taxonomy" id="1314674"/>
    <lineage>
        <taxon>Eukaryota</taxon>
        <taxon>Fungi</taxon>
        <taxon>Dikarya</taxon>
        <taxon>Basidiomycota</taxon>
        <taxon>Agaricomycotina</taxon>
        <taxon>Agaricomycetes</taxon>
        <taxon>Agaricomycetidae</taxon>
        <taxon>Agaricales</taxon>
        <taxon>Marasmiineae</taxon>
        <taxon>Physalacriaceae</taxon>
        <taxon>Cylindrobasidium</taxon>
    </lineage>
</organism>
<accession>A0A0D7BP28</accession>